<evidence type="ECO:0000256" key="1">
    <source>
        <dbReference type="ARBA" id="ARBA00023015"/>
    </source>
</evidence>
<dbReference type="GO" id="GO:0003677">
    <property type="term" value="F:DNA binding"/>
    <property type="evidence" value="ECO:0007669"/>
    <property type="project" value="UniProtKB-KW"/>
</dbReference>
<comment type="caution">
    <text evidence="5">The sequence shown here is derived from an EMBL/GenBank/DDBJ whole genome shotgun (WGS) entry which is preliminary data.</text>
</comment>
<evidence type="ECO:0000256" key="3">
    <source>
        <dbReference type="ARBA" id="ARBA00023163"/>
    </source>
</evidence>
<keyword evidence="1" id="KW-0805">Transcription regulation</keyword>
<dbReference type="SMART" id="SM00866">
    <property type="entry name" value="UTRA"/>
    <property type="match status" value="1"/>
</dbReference>
<name>A0A1V4ISU1_9CLOT</name>
<dbReference type="Gene3D" id="1.10.10.10">
    <property type="entry name" value="Winged helix-like DNA-binding domain superfamily/Winged helix DNA-binding domain"/>
    <property type="match status" value="1"/>
</dbReference>
<dbReference type="PRINTS" id="PR00035">
    <property type="entry name" value="HTHGNTR"/>
</dbReference>
<gene>
    <name evidence="5" type="primary">dasR</name>
    <name evidence="5" type="ORF">CLORY_14670</name>
</gene>
<dbReference type="SUPFAM" id="SSF64288">
    <property type="entry name" value="Chorismate lyase-like"/>
    <property type="match status" value="1"/>
</dbReference>
<evidence type="ECO:0000256" key="2">
    <source>
        <dbReference type="ARBA" id="ARBA00023125"/>
    </source>
</evidence>
<dbReference type="InterPro" id="IPR036388">
    <property type="entry name" value="WH-like_DNA-bd_sf"/>
</dbReference>
<dbReference type="PANTHER" id="PTHR44846:SF1">
    <property type="entry name" value="MANNOSYL-D-GLYCERATE TRANSPORT_METABOLISM SYSTEM REPRESSOR MNGR-RELATED"/>
    <property type="match status" value="1"/>
</dbReference>
<dbReference type="SMART" id="SM00345">
    <property type="entry name" value="HTH_GNTR"/>
    <property type="match status" value="1"/>
</dbReference>
<evidence type="ECO:0000313" key="5">
    <source>
        <dbReference type="EMBL" id="OPJ63101.1"/>
    </source>
</evidence>
<dbReference type="EMBL" id="MZGV01000011">
    <property type="protein sequence ID" value="OPJ63101.1"/>
    <property type="molecule type" value="Genomic_DNA"/>
</dbReference>
<dbReference type="InterPro" id="IPR011663">
    <property type="entry name" value="UTRA"/>
</dbReference>
<sequence>MRNRQGNRSRDEAMEKIEYYIMKNELVPHEKLPSERDMCDMWNFNRTTLRSAIQRLITEGRLYQKKGSGTYVADPKLVRNLQDLRSLSTLVRENGGILTNKLLSVEVIESNKQTTKKLHLPLGHKVYALTRLRYVDEEPVTIESCFMDYEKFSNIMNHDFEKESLYSVIENEYGISIAHGEERVGIAYATDYEAELLGVEPGQAVFYLTGVSYNEDQEPVEYFKSIVRADKVKFASVLRQREDE</sequence>
<dbReference type="GO" id="GO:0045892">
    <property type="term" value="P:negative regulation of DNA-templated transcription"/>
    <property type="evidence" value="ECO:0007669"/>
    <property type="project" value="TreeGrafter"/>
</dbReference>
<dbReference type="CDD" id="cd07377">
    <property type="entry name" value="WHTH_GntR"/>
    <property type="match status" value="1"/>
</dbReference>
<accession>A0A1V4ISU1</accession>
<keyword evidence="2" id="KW-0238">DNA-binding</keyword>
<keyword evidence="6" id="KW-1185">Reference proteome</keyword>
<dbReference type="Pfam" id="PF00392">
    <property type="entry name" value="GntR"/>
    <property type="match status" value="1"/>
</dbReference>
<dbReference type="Pfam" id="PF07702">
    <property type="entry name" value="UTRA"/>
    <property type="match status" value="1"/>
</dbReference>
<dbReference type="PANTHER" id="PTHR44846">
    <property type="entry name" value="MANNOSYL-D-GLYCERATE TRANSPORT/METABOLISM SYSTEM REPRESSOR MNGR-RELATED"/>
    <property type="match status" value="1"/>
</dbReference>
<dbReference type="Proteomes" id="UP000190080">
    <property type="component" value="Unassembled WGS sequence"/>
</dbReference>
<dbReference type="InterPro" id="IPR036390">
    <property type="entry name" value="WH_DNA-bd_sf"/>
</dbReference>
<dbReference type="AlphaFoldDB" id="A0A1V4ISU1"/>
<evidence type="ECO:0000259" key="4">
    <source>
        <dbReference type="PROSITE" id="PS50949"/>
    </source>
</evidence>
<dbReference type="Gene3D" id="3.40.1410.10">
    <property type="entry name" value="Chorismate lyase-like"/>
    <property type="match status" value="1"/>
</dbReference>
<dbReference type="InterPro" id="IPR028978">
    <property type="entry name" value="Chorismate_lyase_/UTRA_dom_sf"/>
</dbReference>
<dbReference type="InterPro" id="IPR050679">
    <property type="entry name" value="Bact_HTH_transcr_reg"/>
</dbReference>
<dbReference type="PROSITE" id="PS50949">
    <property type="entry name" value="HTH_GNTR"/>
    <property type="match status" value="1"/>
</dbReference>
<protein>
    <submittedName>
        <fullName evidence="5">HTH-type transcriptional repressor DasR</fullName>
    </submittedName>
</protein>
<reference evidence="5 6" key="1">
    <citation type="submission" date="2017-03" db="EMBL/GenBank/DDBJ databases">
        <title>Genome sequence of Clostridium oryzae DSM 28571.</title>
        <authorList>
            <person name="Poehlein A."/>
            <person name="Daniel R."/>
        </authorList>
    </citation>
    <scope>NUCLEOTIDE SEQUENCE [LARGE SCALE GENOMIC DNA]</scope>
    <source>
        <strain evidence="5 6">DSM 28571</strain>
    </source>
</reference>
<dbReference type="RefSeq" id="WP_242954364.1">
    <property type="nucleotide sequence ID" value="NZ_MZGV01000011.1"/>
</dbReference>
<dbReference type="SUPFAM" id="SSF46785">
    <property type="entry name" value="Winged helix' DNA-binding domain"/>
    <property type="match status" value="1"/>
</dbReference>
<dbReference type="InterPro" id="IPR000524">
    <property type="entry name" value="Tscrpt_reg_HTH_GntR"/>
</dbReference>
<evidence type="ECO:0000313" key="6">
    <source>
        <dbReference type="Proteomes" id="UP000190080"/>
    </source>
</evidence>
<organism evidence="5 6">
    <name type="scientific">Clostridium oryzae</name>
    <dbReference type="NCBI Taxonomy" id="1450648"/>
    <lineage>
        <taxon>Bacteria</taxon>
        <taxon>Bacillati</taxon>
        <taxon>Bacillota</taxon>
        <taxon>Clostridia</taxon>
        <taxon>Eubacteriales</taxon>
        <taxon>Clostridiaceae</taxon>
        <taxon>Clostridium</taxon>
    </lineage>
</organism>
<feature type="domain" description="HTH gntR-type" evidence="4">
    <location>
        <begin position="7"/>
        <end position="75"/>
    </location>
</feature>
<proteinExistence type="predicted"/>
<dbReference type="GO" id="GO:0003700">
    <property type="term" value="F:DNA-binding transcription factor activity"/>
    <property type="evidence" value="ECO:0007669"/>
    <property type="project" value="InterPro"/>
</dbReference>
<dbReference type="STRING" id="1450648.CLORY_14670"/>
<keyword evidence="3" id="KW-0804">Transcription</keyword>